<dbReference type="InterPro" id="IPR046342">
    <property type="entry name" value="CBS_dom_sf"/>
</dbReference>
<comment type="function">
    <text evidence="9">Acts as a magnesium transporter.</text>
</comment>
<feature type="transmembrane region" description="Helical" evidence="9">
    <location>
        <begin position="386"/>
        <end position="412"/>
    </location>
</feature>
<dbReference type="Proteomes" id="UP000762676">
    <property type="component" value="Unassembled WGS sequence"/>
</dbReference>
<dbReference type="Gene3D" id="1.25.60.10">
    <property type="entry name" value="MgtE N-terminal domain-like"/>
    <property type="match status" value="1"/>
</dbReference>
<dbReference type="Gene3D" id="1.10.357.20">
    <property type="entry name" value="SLC41 divalent cation transporters, integral membrane domain"/>
    <property type="match status" value="1"/>
</dbReference>
<keyword evidence="8" id="KW-0129">CBS domain</keyword>
<dbReference type="NCBIfam" id="TIGR00400">
    <property type="entry name" value="mgtE"/>
    <property type="match status" value="1"/>
</dbReference>
<dbReference type="SUPFAM" id="SSF158791">
    <property type="entry name" value="MgtE N-terminal domain-like"/>
    <property type="match status" value="1"/>
</dbReference>
<dbReference type="InterPro" id="IPR006667">
    <property type="entry name" value="SLC41_membr_dom"/>
</dbReference>
<dbReference type="PANTHER" id="PTHR43773:SF1">
    <property type="entry name" value="MAGNESIUM TRANSPORTER MGTE"/>
    <property type="match status" value="1"/>
</dbReference>
<keyword evidence="9" id="KW-0479">Metal-binding</keyword>
<evidence type="ECO:0000313" key="11">
    <source>
        <dbReference type="EMBL" id="GFR74513.1"/>
    </source>
</evidence>
<dbReference type="GO" id="GO:0015095">
    <property type="term" value="F:magnesium ion transmembrane transporter activity"/>
    <property type="evidence" value="ECO:0007669"/>
    <property type="project" value="InterPro"/>
</dbReference>
<dbReference type="GO" id="GO:0046872">
    <property type="term" value="F:metal ion binding"/>
    <property type="evidence" value="ECO:0007669"/>
    <property type="project" value="UniProtKB-KW"/>
</dbReference>
<dbReference type="SMART" id="SM00924">
    <property type="entry name" value="MgtE_N"/>
    <property type="match status" value="1"/>
</dbReference>
<gene>
    <name evidence="11" type="ORF">ElyMa_002164400</name>
</gene>
<dbReference type="Pfam" id="PF01769">
    <property type="entry name" value="MgtE"/>
    <property type="match status" value="1"/>
</dbReference>
<evidence type="ECO:0000256" key="3">
    <source>
        <dbReference type="ARBA" id="ARBA00022448"/>
    </source>
</evidence>
<evidence type="ECO:0000256" key="2">
    <source>
        <dbReference type="ARBA" id="ARBA00009749"/>
    </source>
</evidence>
<evidence type="ECO:0000256" key="5">
    <source>
        <dbReference type="ARBA" id="ARBA00022842"/>
    </source>
</evidence>
<comment type="similarity">
    <text evidence="2 9">Belongs to the SLC41A transporter family.</text>
</comment>
<feature type="transmembrane region" description="Helical" evidence="9">
    <location>
        <begin position="285"/>
        <end position="308"/>
    </location>
</feature>
<keyword evidence="7 9" id="KW-0472">Membrane</keyword>
<feature type="transmembrane region" description="Helical" evidence="9">
    <location>
        <begin position="314"/>
        <end position="338"/>
    </location>
</feature>
<keyword evidence="5 9" id="KW-0460">Magnesium</keyword>
<comment type="subunit">
    <text evidence="9">Homodimer.</text>
</comment>
<protein>
    <recommendedName>
        <fullName evidence="9">Magnesium transporter MgtE</fullName>
    </recommendedName>
</protein>
<dbReference type="SMART" id="SM00116">
    <property type="entry name" value="CBS"/>
    <property type="match status" value="2"/>
</dbReference>
<feature type="transmembrane region" description="Helical" evidence="9">
    <location>
        <begin position="424"/>
        <end position="447"/>
    </location>
</feature>
<comment type="subcellular location">
    <subcellularLocation>
        <location evidence="9">Cell membrane</location>
        <topology evidence="9">Multi-pass membrane protein</topology>
    </subcellularLocation>
    <subcellularLocation>
        <location evidence="1">Membrane</location>
        <topology evidence="1">Multi-pass membrane protein</topology>
    </subcellularLocation>
</comment>
<dbReference type="PROSITE" id="PS51371">
    <property type="entry name" value="CBS"/>
    <property type="match status" value="2"/>
</dbReference>
<dbReference type="Pfam" id="PF00571">
    <property type="entry name" value="CBS"/>
    <property type="match status" value="2"/>
</dbReference>
<dbReference type="InterPro" id="IPR006669">
    <property type="entry name" value="MgtE_transporter"/>
</dbReference>
<dbReference type="SUPFAM" id="SSF54631">
    <property type="entry name" value="CBS-domain pair"/>
    <property type="match status" value="1"/>
</dbReference>
<evidence type="ECO:0000256" key="6">
    <source>
        <dbReference type="ARBA" id="ARBA00022989"/>
    </source>
</evidence>
<keyword evidence="12" id="KW-1185">Reference proteome</keyword>
<accession>A0AAV4FM52</accession>
<dbReference type="InterPro" id="IPR000644">
    <property type="entry name" value="CBS_dom"/>
</dbReference>
<name>A0AAV4FM52_9GAST</name>
<dbReference type="GO" id="GO:0005886">
    <property type="term" value="C:plasma membrane"/>
    <property type="evidence" value="ECO:0007669"/>
    <property type="project" value="UniProtKB-SubCell"/>
</dbReference>
<evidence type="ECO:0000256" key="9">
    <source>
        <dbReference type="RuleBase" id="RU362011"/>
    </source>
</evidence>
<evidence type="ECO:0000256" key="4">
    <source>
        <dbReference type="ARBA" id="ARBA00022692"/>
    </source>
</evidence>
<dbReference type="InterPro" id="IPR036739">
    <property type="entry name" value="SLC41_membr_dom_sf"/>
</dbReference>
<dbReference type="Pfam" id="PF03448">
    <property type="entry name" value="MgtE_N"/>
    <property type="match status" value="1"/>
</dbReference>
<feature type="transmembrane region" description="Helical" evidence="9">
    <location>
        <begin position="359"/>
        <end position="380"/>
    </location>
</feature>
<feature type="domain" description="CBS" evidence="10">
    <location>
        <begin position="139"/>
        <end position="201"/>
    </location>
</feature>
<keyword evidence="6 9" id="KW-1133">Transmembrane helix</keyword>
<dbReference type="InterPro" id="IPR006668">
    <property type="entry name" value="Mg_transptr_MgtE_intracell_dom"/>
</dbReference>
<keyword evidence="3 9" id="KW-0813">Transport</keyword>
<dbReference type="AlphaFoldDB" id="A0AAV4FM52"/>
<dbReference type="InterPro" id="IPR038076">
    <property type="entry name" value="MgtE_N_sf"/>
</dbReference>
<organism evidence="11 12">
    <name type="scientific">Elysia marginata</name>
    <dbReference type="NCBI Taxonomy" id="1093978"/>
    <lineage>
        <taxon>Eukaryota</taxon>
        <taxon>Metazoa</taxon>
        <taxon>Spiralia</taxon>
        <taxon>Lophotrochozoa</taxon>
        <taxon>Mollusca</taxon>
        <taxon>Gastropoda</taxon>
        <taxon>Heterobranchia</taxon>
        <taxon>Euthyneura</taxon>
        <taxon>Panpulmonata</taxon>
        <taxon>Sacoglossa</taxon>
        <taxon>Placobranchoidea</taxon>
        <taxon>Plakobranchidae</taxon>
        <taxon>Elysia</taxon>
    </lineage>
</organism>
<proteinExistence type="inferred from homology"/>
<keyword evidence="9" id="KW-1003">Cell membrane</keyword>
<reference evidence="11 12" key="1">
    <citation type="journal article" date="2021" name="Elife">
        <title>Chloroplast acquisition without the gene transfer in kleptoplastic sea slugs, Plakobranchus ocellatus.</title>
        <authorList>
            <person name="Maeda T."/>
            <person name="Takahashi S."/>
            <person name="Yoshida T."/>
            <person name="Shimamura S."/>
            <person name="Takaki Y."/>
            <person name="Nagai Y."/>
            <person name="Toyoda A."/>
            <person name="Suzuki Y."/>
            <person name="Arimoto A."/>
            <person name="Ishii H."/>
            <person name="Satoh N."/>
            <person name="Nishiyama T."/>
            <person name="Hasebe M."/>
            <person name="Maruyama T."/>
            <person name="Minagawa J."/>
            <person name="Obokata J."/>
            <person name="Shigenobu S."/>
        </authorList>
    </citation>
    <scope>NUCLEOTIDE SEQUENCE [LARGE SCALE GENOMIC DNA]</scope>
</reference>
<dbReference type="SUPFAM" id="SSF161093">
    <property type="entry name" value="MgtE membrane domain-like"/>
    <property type="match status" value="1"/>
</dbReference>
<evidence type="ECO:0000256" key="7">
    <source>
        <dbReference type="ARBA" id="ARBA00023136"/>
    </source>
</evidence>
<keyword evidence="4 9" id="KW-0812">Transmembrane</keyword>
<dbReference type="PANTHER" id="PTHR43773">
    <property type="entry name" value="MAGNESIUM TRANSPORTER MGTE"/>
    <property type="match status" value="1"/>
</dbReference>
<evidence type="ECO:0000313" key="12">
    <source>
        <dbReference type="Proteomes" id="UP000762676"/>
    </source>
</evidence>
<evidence type="ECO:0000256" key="1">
    <source>
        <dbReference type="ARBA" id="ARBA00004141"/>
    </source>
</evidence>
<dbReference type="Gene3D" id="3.10.580.10">
    <property type="entry name" value="CBS-domain"/>
    <property type="match status" value="1"/>
</dbReference>
<dbReference type="EMBL" id="BMAT01004494">
    <property type="protein sequence ID" value="GFR74513.1"/>
    <property type="molecule type" value="Genomic_DNA"/>
</dbReference>
<sequence>MSEYLVKSLAQLKALLQERNLASLKGLIAEAHPVDIAEFIKMLSIDESLIVVKQIEQPKAATVLTELDKELRSKILSELSDEEVAYQISEMVTDDATDTVSLLSDEIRPKIISLIEDKQHAKGIVELLRFGEDTAGGLMAKELVSVKEGWSVGKSMQEIKKQAENVHKIYSIYVVDKEDKLKGRVPLKDILINPEKTLIKDISILDIKHVSVHEKSEEVAGFMQKYDLESIPVTDELGRLVGRITIDDVIDIIKEEAEKDYQMAAGISTDIEYNTKLIKTIRARLPWLLVGTCGGLFAAYLIGGFTSIVESYPIMLIFIPLLQATGGNVGVQASAIVVQAIARNELKGRILKRLSGEMLLGLINGITISGIAIVISYFFFDITKKELIVIGLTIIAVIINSGIIGTIIPFFLNKKSIDPAIATGPFITTGADILGILTYFIIAKMLLIG</sequence>
<evidence type="ECO:0000256" key="8">
    <source>
        <dbReference type="PROSITE-ProRule" id="PRU00703"/>
    </source>
</evidence>
<comment type="caution">
    <text evidence="11">The sequence shown here is derived from an EMBL/GenBank/DDBJ whole genome shotgun (WGS) entry which is preliminary data.</text>
</comment>
<dbReference type="CDD" id="cd04606">
    <property type="entry name" value="CBS_pair_Mg_transporter"/>
    <property type="match status" value="1"/>
</dbReference>
<evidence type="ECO:0000259" key="10">
    <source>
        <dbReference type="PROSITE" id="PS51371"/>
    </source>
</evidence>
<feature type="domain" description="CBS" evidence="10">
    <location>
        <begin position="202"/>
        <end position="259"/>
    </location>
</feature>